<dbReference type="OrthoDB" id="4494979at2"/>
<dbReference type="InterPro" id="IPR029035">
    <property type="entry name" value="DHS-like_NAD/FAD-binding_dom"/>
</dbReference>
<dbReference type="STRING" id="1927124.BST13_08840"/>
<name>A0A1X0B4L4_9MYCO</name>
<dbReference type="PANTHER" id="PTHR42981">
    <property type="entry name" value="PYRUVATE DEHYDROGENASE [UBIQUINONE]"/>
    <property type="match status" value="1"/>
</dbReference>
<dbReference type="InterPro" id="IPR036922">
    <property type="entry name" value="Rieske_2Fe-2S_sf"/>
</dbReference>
<keyword evidence="10" id="KW-1185">Reference proteome</keyword>
<dbReference type="InterPro" id="IPR000399">
    <property type="entry name" value="TPP-bd_CS"/>
</dbReference>
<dbReference type="InterPro" id="IPR029061">
    <property type="entry name" value="THDP-binding"/>
</dbReference>
<dbReference type="InterPro" id="IPR047210">
    <property type="entry name" value="TPP_PYR_POXB-like"/>
</dbReference>
<organism evidence="9 10">
    <name type="scientific">Mycobacterium aquaticum</name>
    <dbReference type="NCBI Taxonomy" id="1927124"/>
    <lineage>
        <taxon>Bacteria</taxon>
        <taxon>Bacillati</taxon>
        <taxon>Actinomycetota</taxon>
        <taxon>Actinomycetes</taxon>
        <taxon>Mycobacteriales</taxon>
        <taxon>Mycobacteriaceae</taxon>
        <taxon>Mycobacterium</taxon>
    </lineage>
</organism>
<evidence type="ECO:0000256" key="7">
    <source>
        <dbReference type="RuleBase" id="RU362132"/>
    </source>
</evidence>
<dbReference type="Pfam" id="PF02775">
    <property type="entry name" value="TPP_enzyme_C"/>
    <property type="match status" value="1"/>
</dbReference>
<dbReference type="InterPro" id="IPR017941">
    <property type="entry name" value="Rieske_2Fe-2S"/>
</dbReference>
<dbReference type="GO" id="GO:0004497">
    <property type="term" value="F:monooxygenase activity"/>
    <property type="evidence" value="ECO:0007669"/>
    <property type="project" value="UniProtKB-ARBA"/>
</dbReference>
<comment type="caution">
    <text evidence="9">The sequence shown here is derived from an EMBL/GenBank/DDBJ whole genome shotgun (WGS) entry which is preliminary data.</text>
</comment>
<dbReference type="Gene3D" id="3.40.50.970">
    <property type="match status" value="2"/>
</dbReference>
<dbReference type="SUPFAM" id="SSF52518">
    <property type="entry name" value="Thiamin diphosphate-binding fold (THDP-binding)"/>
    <property type="match status" value="2"/>
</dbReference>
<dbReference type="GO" id="GO:0051537">
    <property type="term" value="F:2 iron, 2 sulfur cluster binding"/>
    <property type="evidence" value="ECO:0007669"/>
    <property type="project" value="UniProtKB-KW"/>
</dbReference>
<dbReference type="Pfam" id="PF02776">
    <property type="entry name" value="TPP_enzyme_N"/>
    <property type="match status" value="1"/>
</dbReference>
<dbReference type="PROSITE" id="PS00187">
    <property type="entry name" value="TPP_ENZYMES"/>
    <property type="match status" value="1"/>
</dbReference>
<evidence type="ECO:0000256" key="4">
    <source>
        <dbReference type="ARBA" id="ARBA00023004"/>
    </source>
</evidence>
<proteinExistence type="inferred from homology"/>
<dbReference type="Gene3D" id="2.102.10.10">
    <property type="entry name" value="Rieske [2Fe-2S] iron-sulphur domain"/>
    <property type="match status" value="1"/>
</dbReference>
<keyword evidence="9" id="KW-0670">Pyruvate</keyword>
<dbReference type="SUPFAM" id="SSF50022">
    <property type="entry name" value="ISP domain"/>
    <property type="match status" value="1"/>
</dbReference>
<dbReference type="InterPro" id="IPR012000">
    <property type="entry name" value="Thiamin_PyroP_enz_cen_dom"/>
</dbReference>
<dbReference type="GO" id="GO:0016705">
    <property type="term" value="F:oxidoreductase activity, acting on paired donors, with incorporation or reduction of molecular oxygen"/>
    <property type="evidence" value="ECO:0007669"/>
    <property type="project" value="UniProtKB-ARBA"/>
</dbReference>
<dbReference type="InterPro" id="IPR047211">
    <property type="entry name" value="POXB-like"/>
</dbReference>
<feature type="domain" description="Rieske" evidence="8">
    <location>
        <begin position="8"/>
        <end position="103"/>
    </location>
</feature>
<dbReference type="GO" id="GO:0030976">
    <property type="term" value="F:thiamine pyrophosphate binding"/>
    <property type="evidence" value="ECO:0007669"/>
    <property type="project" value="InterPro"/>
</dbReference>
<comment type="similarity">
    <text evidence="1 7">Belongs to the TPP enzyme family.</text>
</comment>
<dbReference type="Proteomes" id="UP000192448">
    <property type="component" value="Unassembled WGS sequence"/>
</dbReference>
<evidence type="ECO:0000256" key="6">
    <source>
        <dbReference type="ARBA" id="ARBA00023052"/>
    </source>
</evidence>
<dbReference type="PANTHER" id="PTHR42981:SF2">
    <property type="entry name" value="PYRUVATE DEHYDROGENASE [UBIQUINONE]"/>
    <property type="match status" value="1"/>
</dbReference>
<dbReference type="Gene3D" id="3.40.50.1220">
    <property type="entry name" value="TPP-binding domain"/>
    <property type="match status" value="1"/>
</dbReference>
<evidence type="ECO:0000256" key="2">
    <source>
        <dbReference type="ARBA" id="ARBA00022714"/>
    </source>
</evidence>
<evidence type="ECO:0000256" key="3">
    <source>
        <dbReference type="ARBA" id="ARBA00022723"/>
    </source>
</evidence>
<keyword evidence="6 7" id="KW-0786">Thiamine pyrophosphate</keyword>
<dbReference type="GO" id="GO:0000287">
    <property type="term" value="F:magnesium ion binding"/>
    <property type="evidence" value="ECO:0007669"/>
    <property type="project" value="InterPro"/>
</dbReference>
<dbReference type="Pfam" id="PF00355">
    <property type="entry name" value="Rieske"/>
    <property type="match status" value="1"/>
</dbReference>
<dbReference type="InterPro" id="IPR012001">
    <property type="entry name" value="Thiamin_PyroP_enz_TPP-bd_dom"/>
</dbReference>
<dbReference type="CDD" id="cd03467">
    <property type="entry name" value="Rieske"/>
    <property type="match status" value="1"/>
</dbReference>
<evidence type="ECO:0000256" key="1">
    <source>
        <dbReference type="ARBA" id="ARBA00007812"/>
    </source>
</evidence>
<keyword evidence="4" id="KW-0408">Iron</keyword>
<evidence type="ECO:0000259" key="8">
    <source>
        <dbReference type="PROSITE" id="PS51296"/>
    </source>
</evidence>
<protein>
    <submittedName>
        <fullName evidence="9">Pyruvate oxidase</fullName>
    </submittedName>
</protein>
<dbReference type="AlphaFoldDB" id="A0A1X0B4L4"/>
<evidence type="ECO:0000256" key="5">
    <source>
        <dbReference type="ARBA" id="ARBA00023014"/>
    </source>
</evidence>
<dbReference type="CDD" id="cd07039">
    <property type="entry name" value="TPP_PYR_POX"/>
    <property type="match status" value="1"/>
</dbReference>
<keyword evidence="3" id="KW-0479">Metal-binding</keyword>
<dbReference type="PROSITE" id="PS51296">
    <property type="entry name" value="RIESKE"/>
    <property type="match status" value="1"/>
</dbReference>
<dbReference type="RefSeq" id="WP_083162704.1">
    <property type="nucleotide sequence ID" value="NZ_MVHF01000006.1"/>
</dbReference>
<dbReference type="Pfam" id="PF00205">
    <property type="entry name" value="TPP_enzyme_M"/>
    <property type="match status" value="1"/>
</dbReference>
<dbReference type="EMBL" id="MVHF01000006">
    <property type="protein sequence ID" value="ORA37240.1"/>
    <property type="molecule type" value="Genomic_DNA"/>
</dbReference>
<dbReference type="SUPFAM" id="SSF52467">
    <property type="entry name" value="DHS-like NAD/FAD-binding domain"/>
    <property type="match status" value="1"/>
</dbReference>
<evidence type="ECO:0000313" key="10">
    <source>
        <dbReference type="Proteomes" id="UP000192448"/>
    </source>
</evidence>
<keyword evidence="2" id="KW-0001">2Fe-2S</keyword>
<dbReference type="InterPro" id="IPR011766">
    <property type="entry name" value="TPP_enzyme_TPP-bd"/>
</dbReference>
<sequence length="647" mass="68598">MTEQDLAWHKAIDADALDDGEVTMCPAGLKTVALTKLDGRYGAIDNRCPHQGGPLGQGTLENDKIRCPWHGFDFDPFTGEAAGGPDFNVRTYPVEVREDGVYVGTPTPAPHPRTVSDVLLETMTNWGVDTVFGMVGHSNLGLAEAMHRAETAGKLRYFGIRHEGAAAFAAAAYGKLTGRPAACFGIAGPGSTNLLTGLYDAKSDRAPVLALSGNVDSSVAGKGAFQDIDLLAAFADVSVYSAMVRSGSDHAELMTMALKHAILDRGVGHLVLPDEVQILEAPEQKSSGPQGRMPDLRVSPPAAALQQALELIATATRPLIIVGAGAKFDMPAVVVLAERLNAPVLTTFKAKGQISDAHPLACGVLGRSGTPVASWMMNKADLLLVFGASFSNHTGISPYKPIIQIDTDPMMLGRFRPVAVPVLGDVGVTAAAVLDAVRPNPALVDQRPEIADRWSVWRTEKARRADKQLGGRVAAATVFEELSRLAPADAVLTVDVGNHAYSFGRYFETTEQSVLMSGYLGSIGFGFPAAMGAWAAAPDRPIVAITGDGGFGQYLGDFTTAVKYDMNITHILLNNGELAKISEEQRSAEYAVWQTSLHNPNFAAYARDCGAYGRRVTDAQDLSSAITEALSHPGPAMVEVLTDPSNH</sequence>
<keyword evidence="5" id="KW-0411">Iron-sulfur</keyword>
<accession>A0A1X0B4L4</accession>
<reference evidence="9 10" key="1">
    <citation type="submission" date="2017-02" db="EMBL/GenBank/DDBJ databases">
        <title>The new phylogeny of genus Mycobacterium.</title>
        <authorList>
            <person name="Tortoli E."/>
            <person name="Trovato A."/>
            <person name="Cirillo D.M."/>
        </authorList>
    </citation>
    <scope>NUCLEOTIDE SEQUENCE [LARGE SCALE GENOMIC DNA]</scope>
    <source>
        <strain evidence="9 10">RW6</strain>
    </source>
</reference>
<gene>
    <name evidence="9" type="ORF">BST13_08840</name>
</gene>
<evidence type="ECO:0000313" key="9">
    <source>
        <dbReference type="EMBL" id="ORA37240.1"/>
    </source>
</evidence>